<reference evidence="1" key="1">
    <citation type="submission" date="2022-08" db="EMBL/GenBank/DDBJ databases">
        <authorList>
            <person name="Dale J.L."/>
        </authorList>
    </citation>
    <scope>NUCLEOTIDE SEQUENCE</scope>
    <source>
        <strain evidence="1">2022EL-00758</strain>
    </source>
</reference>
<dbReference type="Proteomes" id="UP001076655">
    <property type="component" value="Unassembled WGS sequence"/>
</dbReference>
<gene>
    <name evidence="1" type="ORF">N0392_00570</name>
</gene>
<dbReference type="InterPro" id="IPR032710">
    <property type="entry name" value="NTF2-like_dom_sf"/>
</dbReference>
<evidence type="ECO:0008006" key="3">
    <source>
        <dbReference type="Google" id="ProtNLM"/>
    </source>
</evidence>
<organism evidence="1 2">
    <name type="scientific">Morganella morganii</name>
    <name type="common">Proteus morganii</name>
    <dbReference type="NCBI Taxonomy" id="582"/>
    <lineage>
        <taxon>Bacteria</taxon>
        <taxon>Pseudomonadati</taxon>
        <taxon>Pseudomonadota</taxon>
        <taxon>Gammaproteobacteria</taxon>
        <taxon>Enterobacterales</taxon>
        <taxon>Morganellaceae</taxon>
        <taxon>Morganella</taxon>
    </lineage>
</organism>
<dbReference type="RefSeq" id="WP_260248466.1">
    <property type="nucleotide sequence ID" value="NZ_CP148043.1"/>
</dbReference>
<dbReference type="Gene3D" id="3.10.450.50">
    <property type="match status" value="1"/>
</dbReference>
<accession>A0A9Q4CKS2</accession>
<comment type="caution">
    <text evidence="1">The sequence shown here is derived from an EMBL/GenBank/DDBJ whole genome shotgun (WGS) entry which is preliminary data.</text>
</comment>
<proteinExistence type="predicted"/>
<name>A0A9Q4CKS2_MORMO</name>
<protein>
    <recommendedName>
        <fullName evidence="3">DUF4440 domain-containing protein</fullName>
    </recommendedName>
</protein>
<evidence type="ECO:0000313" key="2">
    <source>
        <dbReference type="Proteomes" id="UP001076655"/>
    </source>
</evidence>
<dbReference type="AlphaFoldDB" id="A0A9Q4CKS2"/>
<dbReference type="EMBL" id="JAPNMI010000001">
    <property type="protein sequence ID" value="MCY0788182.1"/>
    <property type="molecule type" value="Genomic_DNA"/>
</dbReference>
<sequence>MTNSMFQQACDEIHRVHDLIFKTFTVSGAEGQSALSELLTHFTSEFSMTGISGAVIDLAAVTEMFTRIQGKRQGAPIETAEYRCVSLTENTISVRYQETQHFAGSTTSRRSLVILRRGDNDNWLWHYLHETPLSAENTTGK</sequence>
<evidence type="ECO:0000313" key="1">
    <source>
        <dbReference type="EMBL" id="MCY0788182.1"/>
    </source>
</evidence>
<dbReference type="SUPFAM" id="SSF54427">
    <property type="entry name" value="NTF2-like"/>
    <property type="match status" value="1"/>
</dbReference>